<dbReference type="EMBL" id="FOTC01000008">
    <property type="protein sequence ID" value="SFL53989.1"/>
    <property type="molecule type" value="Genomic_DNA"/>
</dbReference>
<feature type="transmembrane region" description="Helical" evidence="1">
    <location>
        <begin position="87"/>
        <end position="111"/>
    </location>
</feature>
<evidence type="ECO:0000313" key="3">
    <source>
        <dbReference type="Proteomes" id="UP000199607"/>
    </source>
</evidence>
<sequence>MWPWGHAAFGYVLVSLGSRVVRGKPPSGAAVFALLFATQLPDLVDKPLSWVFHLFPQGVSVAHSVFVAVPLGLLVVVAAYRFQRLEVGAAFTVGWWSHLVGDVGTALLYGFGPEFALKRVLWPVATFPPYDDQQLALERIAEYLGEFLATLSTGQQLGLLAVYFGPFFVAFLLWLVDGAPGVRELRDIANG</sequence>
<feature type="transmembrane region" description="Helical" evidence="1">
    <location>
        <begin position="61"/>
        <end position="80"/>
    </location>
</feature>
<protein>
    <submittedName>
        <fullName evidence="2">LexA-binding, inner membrane-associated putative hydrolase</fullName>
    </submittedName>
</protein>
<dbReference type="AlphaFoldDB" id="A0A1I4IHW8"/>
<organism evidence="2 3">
    <name type="scientific">Halogranum rubrum</name>
    <dbReference type="NCBI Taxonomy" id="553466"/>
    <lineage>
        <taxon>Archaea</taxon>
        <taxon>Methanobacteriati</taxon>
        <taxon>Methanobacteriota</taxon>
        <taxon>Stenosarchaea group</taxon>
        <taxon>Halobacteria</taxon>
        <taxon>Halobacteriales</taxon>
        <taxon>Haloferacaceae</taxon>
    </lineage>
</organism>
<reference evidence="3" key="1">
    <citation type="submission" date="2016-10" db="EMBL/GenBank/DDBJ databases">
        <authorList>
            <person name="Varghese N."/>
            <person name="Submissions S."/>
        </authorList>
    </citation>
    <scope>NUCLEOTIDE SEQUENCE [LARGE SCALE GENOMIC DNA]</scope>
    <source>
        <strain evidence="3">CGMCC 1.7738</strain>
    </source>
</reference>
<keyword evidence="1" id="KW-0812">Transmembrane</keyword>
<name>A0A1I4IHW8_9EURY</name>
<dbReference type="Pfam" id="PF04307">
    <property type="entry name" value="YdjM"/>
    <property type="match status" value="1"/>
</dbReference>
<dbReference type="STRING" id="553466.SAMN04487950_4137"/>
<keyword evidence="1" id="KW-0472">Membrane</keyword>
<keyword evidence="1" id="KW-1133">Transmembrane helix</keyword>
<evidence type="ECO:0000313" key="2">
    <source>
        <dbReference type="EMBL" id="SFL53989.1"/>
    </source>
</evidence>
<dbReference type="InterPro" id="IPR007404">
    <property type="entry name" value="YdjM-like"/>
</dbReference>
<dbReference type="GO" id="GO:0016787">
    <property type="term" value="F:hydrolase activity"/>
    <property type="evidence" value="ECO:0007669"/>
    <property type="project" value="UniProtKB-KW"/>
</dbReference>
<proteinExistence type="predicted"/>
<evidence type="ECO:0000256" key="1">
    <source>
        <dbReference type="SAM" id="Phobius"/>
    </source>
</evidence>
<keyword evidence="3" id="KW-1185">Reference proteome</keyword>
<dbReference type="Proteomes" id="UP000199607">
    <property type="component" value="Unassembled WGS sequence"/>
</dbReference>
<dbReference type="RefSeq" id="WP_089872030.1">
    <property type="nucleotide sequence ID" value="NZ_FOTC01000008.1"/>
</dbReference>
<keyword evidence="2" id="KW-0378">Hydrolase</keyword>
<feature type="transmembrane region" description="Helical" evidence="1">
    <location>
        <begin position="157"/>
        <end position="176"/>
    </location>
</feature>
<accession>A0A1I4IHW8</accession>
<gene>
    <name evidence="2" type="ORF">SAMN04487950_4137</name>
</gene>